<organism evidence="2 3">
    <name type="scientific">Cuscuta campestris</name>
    <dbReference type="NCBI Taxonomy" id="132261"/>
    <lineage>
        <taxon>Eukaryota</taxon>
        <taxon>Viridiplantae</taxon>
        <taxon>Streptophyta</taxon>
        <taxon>Embryophyta</taxon>
        <taxon>Tracheophyta</taxon>
        <taxon>Spermatophyta</taxon>
        <taxon>Magnoliopsida</taxon>
        <taxon>eudicotyledons</taxon>
        <taxon>Gunneridae</taxon>
        <taxon>Pentapetalae</taxon>
        <taxon>asterids</taxon>
        <taxon>lamiids</taxon>
        <taxon>Solanales</taxon>
        <taxon>Convolvulaceae</taxon>
        <taxon>Cuscuteae</taxon>
        <taxon>Cuscuta</taxon>
        <taxon>Cuscuta subgen. Grammica</taxon>
        <taxon>Cuscuta sect. Cleistogrammica</taxon>
    </lineage>
</organism>
<keyword evidence="1" id="KW-0812">Transmembrane</keyword>
<evidence type="ECO:0000313" key="3">
    <source>
        <dbReference type="Proteomes" id="UP000595140"/>
    </source>
</evidence>
<dbReference type="Proteomes" id="UP000595140">
    <property type="component" value="Unassembled WGS sequence"/>
</dbReference>
<keyword evidence="1" id="KW-0472">Membrane</keyword>
<proteinExistence type="predicted"/>
<evidence type="ECO:0000313" key="2">
    <source>
        <dbReference type="EMBL" id="VFQ61508.1"/>
    </source>
</evidence>
<reference evidence="2 3" key="1">
    <citation type="submission" date="2018-04" db="EMBL/GenBank/DDBJ databases">
        <authorList>
            <person name="Vogel A."/>
        </authorList>
    </citation>
    <scope>NUCLEOTIDE SEQUENCE [LARGE SCALE GENOMIC DNA]</scope>
</reference>
<keyword evidence="1" id="KW-1133">Transmembrane helix</keyword>
<sequence length="130" mass="15045">MKGYAVGRIPTANSALVVERRRLWHIVPPLHLHLLVEIQGFLSRKMKSRLLDPLEPERMTLKSGCEGEEDKDPFMDEDVPEALTKKINLLNRPLTTLQWVSFIILTAAFFCTFKIHVLRSKIFAGLYLWK</sequence>
<protein>
    <submittedName>
        <fullName evidence="2">Uncharacterized protein</fullName>
    </submittedName>
</protein>
<feature type="transmembrane region" description="Helical" evidence="1">
    <location>
        <begin position="99"/>
        <end position="118"/>
    </location>
</feature>
<gene>
    <name evidence="2" type="ORF">CCAM_LOCUS3284</name>
</gene>
<dbReference type="AlphaFoldDB" id="A0A484K9D6"/>
<dbReference type="EMBL" id="OOIL02000171">
    <property type="protein sequence ID" value="VFQ61508.1"/>
    <property type="molecule type" value="Genomic_DNA"/>
</dbReference>
<keyword evidence="3" id="KW-1185">Reference proteome</keyword>
<evidence type="ECO:0000256" key="1">
    <source>
        <dbReference type="SAM" id="Phobius"/>
    </source>
</evidence>
<accession>A0A484K9D6</accession>
<name>A0A484K9D6_9ASTE</name>